<dbReference type="PANTHER" id="PTHR23155:SF1193">
    <property type="entry name" value="DISEASE RESISTANCE PROTEIN RPP13-RELATED"/>
    <property type="match status" value="1"/>
</dbReference>
<evidence type="ECO:0000313" key="8">
    <source>
        <dbReference type="EMBL" id="CAI9109328.1"/>
    </source>
</evidence>
<keyword evidence="9" id="KW-1185">Reference proteome</keyword>
<gene>
    <name evidence="8" type="ORF">OLC1_LOCUS17253</name>
</gene>
<reference evidence="8" key="1">
    <citation type="submission" date="2023-03" db="EMBL/GenBank/DDBJ databases">
        <authorList>
            <person name="Julca I."/>
        </authorList>
    </citation>
    <scope>NUCLEOTIDE SEQUENCE</scope>
</reference>
<dbReference type="PRINTS" id="PR00364">
    <property type="entry name" value="DISEASERSIST"/>
</dbReference>
<dbReference type="Pfam" id="PF23598">
    <property type="entry name" value="LRR_14"/>
    <property type="match status" value="1"/>
</dbReference>
<dbReference type="Proteomes" id="UP001161247">
    <property type="component" value="Chromosome 6"/>
</dbReference>
<evidence type="ECO:0000256" key="3">
    <source>
        <dbReference type="ARBA" id="ARBA00022737"/>
    </source>
</evidence>
<dbReference type="InterPro" id="IPR003593">
    <property type="entry name" value="AAA+_ATPase"/>
</dbReference>
<dbReference type="Gene3D" id="3.40.50.300">
    <property type="entry name" value="P-loop containing nucleotide triphosphate hydrolases"/>
    <property type="match status" value="1"/>
</dbReference>
<evidence type="ECO:0000256" key="1">
    <source>
        <dbReference type="ARBA" id="ARBA00008894"/>
    </source>
</evidence>
<dbReference type="EMBL" id="OX459123">
    <property type="protein sequence ID" value="CAI9109328.1"/>
    <property type="molecule type" value="Genomic_DNA"/>
</dbReference>
<dbReference type="InterPro" id="IPR036388">
    <property type="entry name" value="WH-like_DNA-bd_sf"/>
</dbReference>
<keyword evidence="5" id="KW-0611">Plant defense</keyword>
<proteinExistence type="inferred from homology"/>
<sequence length="910" mass="104274">MSVVPDSLITYLLDNLTQILEYNYHIYADVKGNCESLQGEVEKLKGLMQDFQKYNYDSDYLKILRKQIRETVDEASKGVASYVDLVKRHKQGKGFLSKALDKLSFGKSVRKKALKISDTLDKIKNLNEKDIPNGIQFLKQQAATQQGQPATKTEPRNVEEVHVIGFEDAVKDVKKLITGGSEDFEPIAIVGMLGIGKTTLAKMVLRELNEIDYKIRAFARVSKEFEKKKVFLTILSCFTTVTDEQSKMSEDRLETLLRDTLASGSERFVIVFDDVWDERDWNRLKGGFPKKEGCRVIITTCHNQVAERTNSRIYELQLLPLNDCRKLLSWKVFGEKKCSSVENLPEFTQIAEKCDGLPLSIGAVAEALLELGEVEYSDPWIKVANSNVSYYPVRDKETKEAINKRYLTLEKDLRNCYIYLGVFPEGFEIEVWKLLRLWIAEGFIREEEEDDDIAVEDKAEKYLKELIRKNLVIVEKRRSNGNAKTIRLQRMLREFCRVKAREEQLFHEINQLVNKHSGRLDLDHCYRLCINKVIIDDNLKYNHSDHLRSFLAIPDNYIPDAEPAALPQQLVSSIPEKFKNVRVLEIQSLISGTCSDEFSKLVLLKYMAISSDFGALPWETTANLEHLQTLVIKTTSPTLQLHSGRLAMPNLKHLRTNVPTNMALNTDPKNQKKKGKALVGKNLETLSTLAPESCTQDVFDQTPNLKKLVIGGKLAELFKAGSPGDKPLLDNLNKLSKLRILKLLNVVDGSDPKSYSLPWEERFFPQQITRLTLSNTRLKWEEMSKLGKLIRLEVLKLNDNAFRGPIWTSVMGDFPCLKYLQIDRTDLMTWEVSSGDHFPSLITIKFKNCQHLLEIPRCLEHFSNLQWLVLENTTELAAKSARALELLMLQRAQKGNNMNYFQLQVSPDYY</sequence>
<organism evidence="8 9">
    <name type="scientific">Oldenlandia corymbosa var. corymbosa</name>
    <dbReference type="NCBI Taxonomy" id="529605"/>
    <lineage>
        <taxon>Eukaryota</taxon>
        <taxon>Viridiplantae</taxon>
        <taxon>Streptophyta</taxon>
        <taxon>Embryophyta</taxon>
        <taxon>Tracheophyta</taxon>
        <taxon>Spermatophyta</taxon>
        <taxon>Magnoliopsida</taxon>
        <taxon>eudicotyledons</taxon>
        <taxon>Gunneridae</taxon>
        <taxon>Pentapetalae</taxon>
        <taxon>asterids</taxon>
        <taxon>lamiids</taxon>
        <taxon>Gentianales</taxon>
        <taxon>Rubiaceae</taxon>
        <taxon>Rubioideae</taxon>
        <taxon>Spermacoceae</taxon>
        <taxon>Hedyotis-Oldenlandia complex</taxon>
        <taxon>Oldenlandia</taxon>
    </lineage>
</organism>
<evidence type="ECO:0000256" key="2">
    <source>
        <dbReference type="ARBA" id="ARBA00022614"/>
    </source>
</evidence>
<dbReference type="PANTHER" id="PTHR23155">
    <property type="entry name" value="DISEASE RESISTANCE PROTEIN RP"/>
    <property type="match status" value="1"/>
</dbReference>
<comment type="similarity">
    <text evidence="1">Belongs to the disease resistance NB-LRR family.</text>
</comment>
<dbReference type="SMART" id="SM00382">
    <property type="entry name" value="AAA"/>
    <property type="match status" value="1"/>
</dbReference>
<dbReference type="InterPro" id="IPR055414">
    <property type="entry name" value="LRR_R13L4/SHOC2-like"/>
</dbReference>
<evidence type="ECO:0000256" key="6">
    <source>
        <dbReference type="ARBA" id="ARBA00022840"/>
    </source>
</evidence>
<dbReference type="GO" id="GO:0005524">
    <property type="term" value="F:ATP binding"/>
    <property type="evidence" value="ECO:0007669"/>
    <property type="project" value="UniProtKB-KW"/>
</dbReference>
<feature type="domain" description="AAA+ ATPase" evidence="7">
    <location>
        <begin position="183"/>
        <end position="319"/>
    </location>
</feature>
<dbReference type="InterPro" id="IPR027417">
    <property type="entry name" value="P-loop_NTPase"/>
</dbReference>
<dbReference type="InterPro" id="IPR058922">
    <property type="entry name" value="WHD_DRP"/>
</dbReference>
<keyword evidence="3" id="KW-0677">Repeat</keyword>
<dbReference type="Gene3D" id="3.80.10.10">
    <property type="entry name" value="Ribonuclease Inhibitor"/>
    <property type="match status" value="1"/>
</dbReference>
<dbReference type="SUPFAM" id="SSF52058">
    <property type="entry name" value="L domain-like"/>
    <property type="match status" value="1"/>
</dbReference>
<dbReference type="Pfam" id="PF23559">
    <property type="entry name" value="WHD_DRP"/>
    <property type="match status" value="1"/>
</dbReference>
<keyword evidence="2" id="KW-0433">Leucine-rich repeat</keyword>
<dbReference type="InterPro" id="IPR044974">
    <property type="entry name" value="Disease_R_plants"/>
</dbReference>
<protein>
    <submittedName>
        <fullName evidence="8">OLC1v1009131C1</fullName>
    </submittedName>
</protein>
<evidence type="ECO:0000256" key="4">
    <source>
        <dbReference type="ARBA" id="ARBA00022741"/>
    </source>
</evidence>
<evidence type="ECO:0000256" key="5">
    <source>
        <dbReference type="ARBA" id="ARBA00022821"/>
    </source>
</evidence>
<dbReference type="AlphaFoldDB" id="A0AAV1DN54"/>
<dbReference type="InterPro" id="IPR032675">
    <property type="entry name" value="LRR_dom_sf"/>
</dbReference>
<dbReference type="GO" id="GO:0098542">
    <property type="term" value="P:defense response to other organism"/>
    <property type="evidence" value="ECO:0007669"/>
    <property type="project" value="TreeGrafter"/>
</dbReference>
<dbReference type="GO" id="GO:0043531">
    <property type="term" value="F:ADP binding"/>
    <property type="evidence" value="ECO:0007669"/>
    <property type="project" value="InterPro"/>
</dbReference>
<dbReference type="InterPro" id="IPR002182">
    <property type="entry name" value="NB-ARC"/>
</dbReference>
<keyword evidence="4" id="KW-0547">Nucleotide-binding</keyword>
<evidence type="ECO:0000313" key="9">
    <source>
        <dbReference type="Proteomes" id="UP001161247"/>
    </source>
</evidence>
<dbReference type="Pfam" id="PF00931">
    <property type="entry name" value="NB-ARC"/>
    <property type="match status" value="1"/>
</dbReference>
<dbReference type="FunFam" id="1.10.10.10:FF:000322">
    <property type="entry name" value="Probable disease resistance protein At1g63360"/>
    <property type="match status" value="1"/>
</dbReference>
<dbReference type="Gene3D" id="1.10.10.10">
    <property type="entry name" value="Winged helix-like DNA-binding domain superfamily/Winged helix DNA-binding domain"/>
    <property type="match status" value="1"/>
</dbReference>
<evidence type="ECO:0000259" key="7">
    <source>
        <dbReference type="SMART" id="SM00382"/>
    </source>
</evidence>
<accession>A0AAV1DN54</accession>
<keyword evidence="6" id="KW-0067">ATP-binding</keyword>
<dbReference type="SUPFAM" id="SSF52540">
    <property type="entry name" value="P-loop containing nucleoside triphosphate hydrolases"/>
    <property type="match status" value="1"/>
</dbReference>
<name>A0AAV1DN54_OLDCO</name>